<feature type="region of interest" description="Disordered" evidence="1">
    <location>
        <begin position="88"/>
        <end position="143"/>
    </location>
</feature>
<feature type="region of interest" description="Disordered" evidence="1">
    <location>
        <begin position="37"/>
        <end position="66"/>
    </location>
</feature>
<feature type="compositionally biased region" description="Low complexity" evidence="1">
    <location>
        <begin position="44"/>
        <end position="53"/>
    </location>
</feature>
<comment type="caution">
    <text evidence="2">The sequence shown here is derived from an EMBL/GenBank/DDBJ whole genome shotgun (WGS) entry which is preliminary data.</text>
</comment>
<reference evidence="2" key="1">
    <citation type="submission" date="2020-05" db="EMBL/GenBank/DDBJ databases">
        <title>WGS assembly of Panicum virgatum.</title>
        <authorList>
            <person name="Lovell J.T."/>
            <person name="Jenkins J."/>
            <person name="Shu S."/>
            <person name="Juenger T.E."/>
            <person name="Schmutz J."/>
        </authorList>
    </citation>
    <scope>NUCLEOTIDE SEQUENCE</scope>
    <source>
        <strain evidence="2">AP13</strain>
    </source>
</reference>
<evidence type="ECO:0000313" key="2">
    <source>
        <dbReference type="EMBL" id="KAG2541563.1"/>
    </source>
</evidence>
<gene>
    <name evidence="2" type="ORF">PVAP13_9NG686514</name>
</gene>
<evidence type="ECO:0000313" key="3">
    <source>
        <dbReference type="Proteomes" id="UP000823388"/>
    </source>
</evidence>
<proteinExistence type="predicted"/>
<sequence>MRLSLHRRMCSLPPSHSLRRKEKEAIPLSPLSAHLHTREQAEQAAPGACPRARGGPGLRRRSARPCGRRWPVPHTACWPRVRGCAAPRPGLRRAGSRGRRPAARGSQLGAPRAAPLRRLRSSRLDLRPAGPRSGGRRVPGLGQPGMRLLRAAARSRSISSIAAELRRLGLRPLLLLLPVSFHGGGAGGRLRGGDTAGLARSGGLELGPWRRQPDLVASTSG</sequence>
<keyword evidence="3" id="KW-1185">Reference proteome</keyword>
<feature type="compositionally biased region" description="Basic residues" evidence="1">
    <location>
        <begin position="90"/>
        <end position="102"/>
    </location>
</feature>
<dbReference type="AlphaFoldDB" id="A0A8T0MYB0"/>
<organism evidence="2 3">
    <name type="scientific">Panicum virgatum</name>
    <name type="common">Blackwell switchgrass</name>
    <dbReference type="NCBI Taxonomy" id="38727"/>
    <lineage>
        <taxon>Eukaryota</taxon>
        <taxon>Viridiplantae</taxon>
        <taxon>Streptophyta</taxon>
        <taxon>Embryophyta</taxon>
        <taxon>Tracheophyta</taxon>
        <taxon>Spermatophyta</taxon>
        <taxon>Magnoliopsida</taxon>
        <taxon>Liliopsida</taxon>
        <taxon>Poales</taxon>
        <taxon>Poaceae</taxon>
        <taxon>PACMAD clade</taxon>
        <taxon>Panicoideae</taxon>
        <taxon>Panicodae</taxon>
        <taxon>Paniceae</taxon>
        <taxon>Panicinae</taxon>
        <taxon>Panicum</taxon>
        <taxon>Panicum sect. Hiantes</taxon>
    </lineage>
</organism>
<accession>A0A8T0MYB0</accession>
<dbReference type="EMBL" id="CM029054">
    <property type="protein sequence ID" value="KAG2541563.1"/>
    <property type="molecule type" value="Genomic_DNA"/>
</dbReference>
<evidence type="ECO:0000256" key="1">
    <source>
        <dbReference type="SAM" id="MobiDB-lite"/>
    </source>
</evidence>
<name>A0A8T0MYB0_PANVG</name>
<protein>
    <submittedName>
        <fullName evidence="2">Uncharacterized protein</fullName>
    </submittedName>
</protein>
<feature type="region of interest" description="Disordered" evidence="1">
    <location>
        <begin position="201"/>
        <end position="221"/>
    </location>
</feature>
<dbReference type="Proteomes" id="UP000823388">
    <property type="component" value="Chromosome 9N"/>
</dbReference>